<dbReference type="Pfam" id="PF08757">
    <property type="entry name" value="CotH"/>
    <property type="match status" value="1"/>
</dbReference>
<comment type="caution">
    <text evidence="3">The sequence shown here is derived from an EMBL/GenBank/DDBJ whole genome shotgun (WGS) entry which is preliminary data.</text>
</comment>
<feature type="signal peptide" evidence="2">
    <location>
        <begin position="1"/>
        <end position="21"/>
    </location>
</feature>
<dbReference type="GO" id="GO:0016301">
    <property type="term" value="F:kinase activity"/>
    <property type="evidence" value="ECO:0007669"/>
    <property type="project" value="UniProtKB-KW"/>
</dbReference>
<keyword evidence="3" id="KW-0808">Transferase</keyword>
<evidence type="ECO:0000313" key="4">
    <source>
        <dbReference type="Proteomes" id="UP000740413"/>
    </source>
</evidence>
<dbReference type="PANTHER" id="PTHR40050:SF1">
    <property type="entry name" value="INNER SPORE COAT PROTEIN H"/>
    <property type="match status" value="1"/>
</dbReference>
<organism evidence="3 4">
    <name type="scientific">Zobellia barbeyronii</name>
    <dbReference type="NCBI Taxonomy" id="2748009"/>
    <lineage>
        <taxon>Bacteria</taxon>
        <taxon>Pseudomonadati</taxon>
        <taxon>Bacteroidota</taxon>
        <taxon>Flavobacteriia</taxon>
        <taxon>Flavobacteriales</taxon>
        <taxon>Flavobacteriaceae</taxon>
        <taxon>Zobellia</taxon>
    </lineage>
</organism>
<accession>A0ABS5WHH1</accession>
<feature type="chain" id="PRO_5046111271" evidence="2">
    <location>
        <begin position="22"/>
        <end position="499"/>
    </location>
</feature>
<dbReference type="EMBL" id="JACATN010000005">
    <property type="protein sequence ID" value="MBT2162856.1"/>
    <property type="molecule type" value="Genomic_DNA"/>
</dbReference>
<name>A0ABS5WHH1_9FLAO</name>
<keyword evidence="3" id="KW-0418">Kinase</keyword>
<reference evidence="4" key="1">
    <citation type="submission" date="2023-07" db="EMBL/GenBank/DDBJ databases">
        <title>Zobellia barbeyronii sp. nov., a new marine flavobacterium, isolated from green and red algae.</title>
        <authorList>
            <person name="Nedashkovskaya O.I."/>
            <person name="Otstavnykh N."/>
            <person name="Zhukova N."/>
            <person name="Guzev K."/>
            <person name="Chausova V."/>
            <person name="Tekutyeva L."/>
            <person name="Mikhailov V."/>
            <person name="Isaeva M."/>
        </authorList>
    </citation>
    <scope>NUCLEOTIDE SEQUENCE [LARGE SCALE GENOMIC DNA]</scope>
    <source>
        <strain evidence="4">KMM 6746</strain>
    </source>
</reference>
<evidence type="ECO:0000256" key="1">
    <source>
        <dbReference type="SAM" id="MobiDB-lite"/>
    </source>
</evidence>
<gene>
    <name evidence="3" type="ORF">HW347_16430</name>
</gene>
<protein>
    <submittedName>
        <fullName evidence="3">CotH kinase family protein</fullName>
    </submittedName>
</protein>
<proteinExistence type="predicted"/>
<dbReference type="RefSeq" id="WP_214612850.1">
    <property type="nucleotide sequence ID" value="NZ_JACATN010000005.1"/>
</dbReference>
<dbReference type="PANTHER" id="PTHR40050">
    <property type="entry name" value="INNER SPORE COAT PROTEIN H"/>
    <property type="match status" value="1"/>
</dbReference>
<keyword evidence="4" id="KW-1185">Reference proteome</keyword>
<evidence type="ECO:0000313" key="3">
    <source>
        <dbReference type="EMBL" id="MBT2162856.1"/>
    </source>
</evidence>
<keyword evidence="2" id="KW-0732">Signal</keyword>
<feature type="region of interest" description="Disordered" evidence="1">
    <location>
        <begin position="117"/>
        <end position="136"/>
    </location>
</feature>
<dbReference type="Proteomes" id="UP000740413">
    <property type="component" value="Unassembled WGS sequence"/>
</dbReference>
<dbReference type="PROSITE" id="PS51257">
    <property type="entry name" value="PROKAR_LIPOPROTEIN"/>
    <property type="match status" value="1"/>
</dbReference>
<evidence type="ECO:0000256" key="2">
    <source>
        <dbReference type="SAM" id="SignalP"/>
    </source>
</evidence>
<sequence length="499" mass="55863">MKKVSLLLLLAMHFTFLTSCSDDDVADAVVDDVETTEEVVEETDDDDADYVETYADSDFDATDWTDLTHTKSADPNFDVVFEDNTVKRLDLVITEDRWQSMLDDMTSLYGEFGGTGAGAGPGAGGPPAGGQGGGGLVEIDEDPIFVPGEVFFEDKEWYRVGLRFKGNSSLQSSWSAGILKLSFKLDFDEFEDEYPQIDNQRFYGFKKLSLKNNYNDKSMLREKVATDLFREAGLASSHASIYEVYVDHGDGPEYFGVYTLIEEVDDTVIDTQFSDNDGNLYKPDGDGASFADGSFSEDVFVKKTNEDEADYSDIESLFAALHADNRTTDPEAWRANLETVFDTETFLNYLAVNTVIQNWDTYGRMTHNYFLYNNPDTETLSWIPWDNNEALQRGNQEGSLALDFSDLNDTEWPLIGYLYEDATYKAKYDSYVQEFANNVFTVSGMQAEYAAYSSLVEPYATAEVEGYTFLNSSADFQAAISELNSHVSERAAAVSNYLN</sequence>
<dbReference type="InterPro" id="IPR014867">
    <property type="entry name" value="Spore_coat_CotH_CotH2/3/7"/>
</dbReference>